<keyword evidence="3 9" id="KW-1003">Cell membrane</keyword>
<evidence type="ECO:0000313" key="12">
    <source>
        <dbReference type="EMBL" id="CAA0107143.1"/>
    </source>
</evidence>
<evidence type="ECO:0000256" key="8">
    <source>
        <dbReference type="ARBA" id="ARBA00023136"/>
    </source>
</evidence>
<dbReference type="Proteomes" id="UP000439591">
    <property type="component" value="Unassembled WGS sequence"/>
</dbReference>
<protein>
    <recommendedName>
        <fullName evidence="9">Sec-independent protein translocase protein TatB</fullName>
    </recommendedName>
</protein>
<keyword evidence="6 9" id="KW-1133">Transmembrane helix</keyword>
<dbReference type="HAMAP" id="MF_00237">
    <property type="entry name" value="TatB"/>
    <property type="match status" value="1"/>
</dbReference>
<dbReference type="Pfam" id="PF02416">
    <property type="entry name" value="TatA_B_E"/>
    <property type="match status" value="1"/>
</dbReference>
<keyword evidence="4 9" id="KW-0812">Transmembrane</keyword>
<dbReference type="EMBL" id="CACSIM010000003">
    <property type="protein sequence ID" value="CAA0107033.1"/>
    <property type="molecule type" value="Genomic_DNA"/>
</dbReference>
<dbReference type="PRINTS" id="PR01506">
    <property type="entry name" value="TATBPROTEIN"/>
</dbReference>
<dbReference type="Proteomes" id="UP000435877">
    <property type="component" value="Unassembled WGS sequence"/>
</dbReference>
<accession>A0A5S9PQU3</accession>
<dbReference type="InterPro" id="IPR003369">
    <property type="entry name" value="TatA/B/E"/>
</dbReference>
<comment type="function">
    <text evidence="9">Part of the twin-arginine translocation (Tat) system that transports large folded proteins containing a characteristic twin-arginine motif in their signal peptide across membranes. Together with TatC, TatB is part of a receptor directly interacting with Tat signal peptides. TatB may form an oligomeric binding site that transiently accommodates folded Tat precursor proteins before their translocation.</text>
</comment>
<dbReference type="AlphaFoldDB" id="A0A5S9PQU3"/>
<reference evidence="13 14" key="1">
    <citation type="submission" date="2019-11" db="EMBL/GenBank/DDBJ databases">
        <authorList>
            <person name="Holert J."/>
        </authorList>
    </citation>
    <scope>NUCLEOTIDE SEQUENCE [LARGE SCALE GENOMIC DNA]</scope>
    <source>
        <strain evidence="11">BC3_2A</strain>
        <strain evidence="12">SB11_1A</strain>
    </source>
</reference>
<dbReference type="PANTHER" id="PTHR33162:SF1">
    <property type="entry name" value="SEC-INDEPENDENT PROTEIN TRANSLOCASE PROTEIN TATA, CHLOROPLASTIC"/>
    <property type="match status" value="1"/>
</dbReference>
<evidence type="ECO:0000256" key="7">
    <source>
        <dbReference type="ARBA" id="ARBA00023010"/>
    </source>
</evidence>
<dbReference type="GO" id="GO:0008320">
    <property type="term" value="F:protein transmembrane transporter activity"/>
    <property type="evidence" value="ECO:0007669"/>
    <property type="project" value="UniProtKB-UniRule"/>
</dbReference>
<sequence length="127" mass="14143">MFDMSFLELVVIGIVALLVLGPERLPGAIRTVSLYVGRMKRGFNKLRFEIEDEINASEVKIKLKSDAISRIDEDLAALKKNITSTINNANTSEEQRNTPIETNNGVEDTSSTRSHDKQSLAIDTHNL</sequence>
<dbReference type="NCBIfam" id="TIGR01410">
    <property type="entry name" value="tatB"/>
    <property type="match status" value="1"/>
</dbReference>
<evidence type="ECO:0000256" key="1">
    <source>
        <dbReference type="ARBA" id="ARBA00004167"/>
    </source>
</evidence>
<comment type="subcellular location">
    <subcellularLocation>
        <location evidence="9">Cell membrane</location>
        <topology evidence="9">Single-pass membrane protein</topology>
    </subcellularLocation>
    <subcellularLocation>
        <location evidence="1">Membrane</location>
        <topology evidence="1">Single-pass membrane protein</topology>
    </subcellularLocation>
</comment>
<dbReference type="InterPro" id="IPR018448">
    <property type="entry name" value="TatB"/>
</dbReference>
<evidence type="ECO:0000313" key="14">
    <source>
        <dbReference type="Proteomes" id="UP000439591"/>
    </source>
</evidence>
<organism evidence="11 14">
    <name type="scientific">Zhongshania aliphaticivorans</name>
    <dbReference type="NCBI Taxonomy" id="1470434"/>
    <lineage>
        <taxon>Bacteria</taxon>
        <taxon>Pseudomonadati</taxon>
        <taxon>Pseudomonadota</taxon>
        <taxon>Gammaproteobacteria</taxon>
        <taxon>Cellvibrionales</taxon>
        <taxon>Spongiibacteraceae</taxon>
        <taxon>Zhongshania</taxon>
    </lineage>
</organism>
<dbReference type="GO" id="GO:0043953">
    <property type="term" value="P:protein transport by the Tat complex"/>
    <property type="evidence" value="ECO:0007669"/>
    <property type="project" value="UniProtKB-UniRule"/>
</dbReference>
<keyword evidence="7 9" id="KW-0811">Translocation</keyword>
<comment type="subunit">
    <text evidence="9">The Tat system comprises two distinct complexes: a TatABC complex, containing multiple copies of TatA, TatB and TatC subunits, and a separate TatA complex, containing only TatA subunits. Substrates initially bind to the TatABC complex, which probably triggers association of the separate TatA complex to form the active translocon.</text>
</comment>
<proteinExistence type="inferred from homology"/>
<evidence type="ECO:0000256" key="2">
    <source>
        <dbReference type="ARBA" id="ARBA00022448"/>
    </source>
</evidence>
<evidence type="ECO:0000256" key="3">
    <source>
        <dbReference type="ARBA" id="ARBA00022475"/>
    </source>
</evidence>
<feature type="compositionally biased region" description="Polar residues" evidence="10">
    <location>
        <begin position="97"/>
        <end position="112"/>
    </location>
</feature>
<gene>
    <name evidence="11" type="primary">tatB_2</name>
    <name evidence="9" type="synonym">tatB</name>
    <name evidence="12" type="ORF">IHBHHGIJ_03032</name>
    <name evidence="11" type="ORF">KFEGEMFD_02405</name>
</gene>
<keyword evidence="8 9" id="KW-0472">Membrane</keyword>
<keyword evidence="5 9" id="KW-0653">Protein transport</keyword>
<keyword evidence="2 9" id="KW-0813">Transport</keyword>
<keyword evidence="13" id="KW-1185">Reference proteome</keyword>
<evidence type="ECO:0000256" key="6">
    <source>
        <dbReference type="ARBA" id="ARBA00022989"/>
    </source>
</evidence>
<evidence type="ECO:0000256" key="9">
    <source>
        <dbReference type="HAMAP-Rule" id="MF_00237"/>
    </source>
</evidence>
<comment type="similarity">
    <text evidence="9">Belongs to the TatB family.</text>
</comment>
<evidence type="ECO:0000256" key="4">
    <source>
        <dbReference type="ARBA" id="ARBA00022692"/>
    </source>
</evidence>
<evidence type="ECO:0000313" key="13">
    <source>
        <dbReference type="Proteomes" id="UP000435877"/>
    </source>
</evidence>
<dbReference type="PANTHER" id="PTHR33162">
    <property type="entry name" value="SEC-INDEPENDENT PROTEIN TRANSLOCASE PROTEIN TATA, CHLOROPLASTIC"/>
    <property type="match status" value="1"/>
</dbReference>
<name>A0A5S9PQU3_9GAMM</name>
<evidence type="ECO:0000313" key="11">
    <source>
        <dbReference type="EMBL" id="CAA0107033.1"/>
    </source>
</evidence>
<dbReference type="EMBL" id="CACSIK010000002">
    <property type="protein sequence ID" value="CAA0107143.1"/>
    <property type="molecule type" value="Genomic_DNA"/>
</dbReference>
<feature type="region of interest" description="Disordered" evidence="10">
    <location>
        <begin position="87"/>
        <end position="127"/>
    </location>
</feature>
<dbReference type="GO" id="GO:0033281">
    <property type="term" value="C:TAT protein transport complex"/>
    <property type="evidence" value="ECO:0007669"/>
    <property type="project" value="UniProtKB-UniRule"/>
</dbReference>
<dbReference type="Gene3D" id="1.20.5.3310">
    <property type="match status" value="1"/>
</dbReference>
<evidence type="ECO:0000256" key="10">
    <source>
        <dbReference type="SAM" id="MobiDB-lite"/>
    </source>
</evidence>
<evidence type="ECO:0000256" key="5">
    <source>
        <dbReference type="ARBA" id="ARBA00022927"/>
    </source>
</evidence>